<dbReference type="InterPro" id="IPR053137">
    <property type="entry name" value="NLR-like"/>
</dbReference>
<dbReference type="EMBL" id="MU859817">
    <property type="protein sequence ID" value="KAK3946519.1"/>
    <property type="molecule type" value="Genomic_DNA"/>
</dbReference>
<reference evidence="1" key="1">
    <citation type="journal article" date="2023" name="Mol. Phylogenet. Evol.">
        <title>Genome-scale phylogeny and comparative genomics of the fungal order Sordariales.</title>
        <authorList>
            <person name="Hensen N."/>
            <person name="Bonometti L."/>
            <person name="Westerberg I."/>
            <person name="Brannstrom I.O."/>
            <person name="Guillou S."/>
            <person name="Cros-Aarteil S."/>
            <person name="Calhoun S."/>
            <person name="Haridas S."/>
            <person name="Kuo A."/>
            <person name="Mondo S."/>
            <person name="Pangilinan J."/>
            <person name="Riley R."/>
            <person name="LaButti K."/>
            <person name="Andreopoulos B."/>
            <person name="Lipzen A."/>
            <person name="Chen C."/>
            <person name="Yan M."/>
            <person name="Daum C."/>
            <person name="Ng V."/>
            <person name="Clum A."/>
            <person name="Steindorff A."/>
            <person name="Ohm R.A."/>
            <person name="Martin F."/>
            <person name="Silar P."/>
            <person name="Natvig D.O."/>
            <person name="Lalanne C."/>
            <person name="Gautier V."/>
            <person name="Ament-Velasquez S.L."/>
            <person name="Kruys A."/>
            <person name="Hutchinson M.I."/>
            <person name="Powell A.J."/>
            <person name="Barry K."/>
            <person name="Miller A.N."/>
            <person name="Grigoriev I.V."/>
            <person name="Debuchy R."/>
            <person name="Gladieux P."/>
            <person name="Hiltunen Thoren M."/>
            <person name="Johannesson H."/>
        </authorList>
    </citation>
    <scope>NUCLEOTIDE SEQUENCE</scope>
    <source>
        <strain evidence="1">CBS 626.80</strain>
    </source>
</reference>
<evidence type="ECO:0008006" key="3">
    <source>
        <dbReference type="Google" id="ProtNLM"/>
    </source>
</evidence>
<dbReference type="AlphaFoldDB" id="A0AAN6SAI5"/>
<dbReference type="InterPro" id="IPR011990">
    <property type="entry name" value="TPR-like_helical_dom_sf"/>
</dbReference>
<sequence>MWLKAYGQEKTFRQQYIERIAASFPTGQVENWSICRTLFAQARVALDYQPSENTQMLVKAKEVRERRLGKDDVATLSSTSLLALVFRDRGLWKEAEKLEVQVLETSKAELGADHPSTLTSMNNLASTYRNQ</sequence>
<dbReference type="Pfam" id="PF13424">
    <property type="entry name" value="TPR_12"/>
    <property type="match status" value="1"/>
</dbReference>
<reference evidence="1" key="2">
    <citation type="submission" date="2023-06" db="EMBL/GenBank/DDBJ databases">
        <authorList>
            <consortium name="Lawrence Berkeley National Laboratory"/>
            <person name="Mondo S.J."/>
            <person name="Hensen N."/>
            <person name="Bonometti L."/>
            <person name="Westerberg I."/>
            <person name="Brannstrom I.O."/>
            <person name="Guillou S."/>
            <person name="Cros-Aarteil S."/>
            <person name="Calhoun S."/>
            <person name="Haridas S."/>
            <person name="Kuo A."/>
            <person name="Pangilinan J."/>
            <person name="Riley R."/>
            <person name="Labutti K."/>
            <person name="Andreopoulos B."/>
            <person name="Lipzen A."/>
            <person name="Chen C."/>
            <person name="Yanf M."/>
            <person name="Daum C."/>
            <person name="Ng V."/>
            <person name="Clum A."/>
            <person name="Steindorff A."/>
            <person name="Ohm R."/>
            <person name="Martin F."/>
            <person name="Silar P."/>
            <person name="Natvig D."/>
            <person name="Lalanne C."/>
            <person name="Gautier V."/>
            <person name="Ament-Velasquez S.L."/>
            <person name="Kruys A."/>
            <person name="Hutchinson M.I."/>
            <person name="Powell A.J."/>
            <person name="Barry K."/>
            <person name="Miller A.N."/>
            <person name="Grigoriev I.V."/>
            <person name="Debuchy R."/>
            <person name="Gladieux P."/>
            <person name="Thoren M.H."/>
            <person name="Johannesson H."/>
        </authorList>
    </citation>
    <scope>NUCLEOTIDE SEQUENCE</scope>
    <source>
        <strain evidence="1">CBS 626.80</strain>
    </source>
</reference>
<name>A0AAN6SAI5_9PEZI</name>
<dbReference type="Proteomes" id="UP001303222">
    <property type="component" value="Unassembled WGS sequence"/>
</dbReference>
<keyword evidence="2" id="KW-1185">Reference proteome</keyword>
<proteinExistence type="predicted"/>
<dbReference type="PANTHER" id="PTHR46082:SF11">
    <property type="entry name" value="AAA+ ATPASE DOMAIN-CONTAINING PROTEIN-RELATED"/>
    <property type="match status" value="1"/>
</dbReference>
<accession>A0AAN6SAI5</accession>
<protein>
    <recommendedName>
        <fullName evidence="3">Kinesin light chain</fullName>
    </recommendedName>
</protein>
<dbReference type="Gene3D" id="1.25.40.10">
    <property type="entry name" value="Tetratricopeptide repeat domain"/>
    <property type="match status" value="1"/>
</dbReference>
<evidence type="ECO:0000313" key="2">
    <source>
        <dbReference type="Proteomes" id="UP001303222"/>
    </source>
</evidence>
<dbReference type="PANTHER" id="PTHR46082">
    <property type="entry name" value="ATP/GTP-BINDING PROTEIN-RELATED"/>
    <property type="match status" value="1"/>
</dbReference>
<comment type="caution">
    <text evidence="1">The sequence shown here is derived from an EMBL/GenBank/DDBJ whole genome shotgun (WGS) entry which is preliminary data.</text>
</comment>
<organism evidence="1 2">
    <name type="scientific">Pseudoneurospora amorphoporcata</name>
    <dbReference type="NCBI Taxonomy" id="241081"/>
    <lineage>
        <taxon>Eukaryota</taxon>
        <taxon>Fungi</taxon>
        <taxon>Dikarya</taxon>
        <taxon>Ascomycota</taxon>
        <taxon>Pezizomycotina</taxon>
        <taxon>Sordariomycetes</taxon>
        <taxon>Sordariomycetidae</taxon>
        <taxon>Sordariales</taxon>
        <taxon>Sordariaceae</taxon>
        <taxon>Pseudoneurospora</taxon>
    </lineage>
</organism>
<gene>
    <name evidence="1" type="ORF">QBC32DRAFT_374836</name>
</gene>
<evidence type="ECO:0000313" key="1">
    <source>
        <dbReference type="EMBL" id="KAK3946519.1"/>
    </source>
</evidence>